<dbReference type="EMBL" id="CU207366">
    <property type="protein sequence ID" value="CAL67848.1"/>
    <property type="molecule type" value="Genomic_DNA"/>
</dbReference>
<protein>
    <submittedName>
        <fullName evidence="3">Secreted protein</fullName>
    </submittedName>
</protein>
<sequence>MKKLLIYFVLFFYMINTSRAQTVSDEEQLKTLVQNSFDDILSELDAESIPEYFTDDFVLLENGEVWDMMKLRRMLNSETMKGVKRMNDFEFIQITIHGDAAWLAYHNKATFRKGDKIVGEMNWLESATAIKTKDGWRLDMLHSTRKTEVK</sequence>
<dbReference type="Proteomes" id="UP000000755">
    <property type="component" value="Chromosome"/>
</dbReference>
<accession>A0M5F3</accession>
<gene>
    <name evidence="3" type="ordered locus">GFO_2894</name>
</gene>
<dbReference type="HOGENOM" id="CLU_145972_0_0_10"/>
<feature type="domain" description="DUF4440" evidence="2">
    <location>
        <begin position="41"/>
        <end position="138"/>
    </location>
</feature>
<dbReference type="RefSeq" id="WP_011710749.1">
    <property type="nucleotide sequence ID" value="NC_008571.1"/>
</dbReference>
<organism evidence="3 4">
    <name type="scientific">Christiangramia forsetii (strain DSM 17595 / CGMCC 1.15422 / KT0803)</name>
    <name type="common">Gramella forsetii</name>
    <dbReference type="NCBI Taxonomy" id="411154"/>
    <lineage>
        <taxon>Bacteria</taxon>
        <taxon>Pseudomonadati</taxon>
        <taxon>Bacteroidota</taxon>
        <taxon>Flavobacteriia</taxon>
        <taxon>Flavobacteriales</taxon>
        <taxon>Flavobacteriaceae</taxon>
        <taxon>Christiangramia</taxon>
    </lineage>
</organism>
<name>A0M5F3_CHRFK</name>
<evidence type="ECO:0000313" key="3">
    <source>
        <dbReference type="EMBL" id="CAL67848.1"/>
    </source>
</evidence>
<dbReference type="Pfam" id="PF14534">
    <property type="entry name" value="DUF4440"/>
    <property type="match status" value="1"/>
</dbReference>
<dbReference type="InterPro" id="IPR027843">
    <property type="entry name" value="DUF4440"/>
</dbReference>
<evidence type="ECO:0000259" key="2">
    <source>
        <dbReference type="Pfam" id="PF14534"/>
    </source>
</evidence>
<evidence type="ECO:0000256" key="1">
    <source>
        <dbReference type="SAM" id="SignalP"/>
    </source>
</evidence>
<dbReference type="InterPro" id="IPR032710">
    <property type="entry name" value="NTF2-like_dom_sf"/>
</dbReference>
<evidence type="ECO:0000313" key="4">
    <source>
        <dbReference type="Proteomes" id="UP000000755"/>
    </source>
</evidence>
<dbReference type="Gene3D" id="3.10.450.50">
    <property type="match status" value="1"/>
</dbReference>
<proteinExistence type="predicted"/>
<reference evidence="3 4" key="1">
    <citation type="journal article" date="2006" name="Environ. Microbiol.">
        <title>Whole genome analysis of the marine Bacteroidetes'Gramella forsetii' reveals adaptations to degradation of polymeric organic matter.</title>
        <authorList>
            <person name="Bauer M."/>
            <person name="Kube M."/>
            <person name="Teeling H."/>
            <person name="Richter M."/>
            <person name="Lombardot T."/>
            <person name="Allers E."/>
            <person name="Wuerdemann C.A."/>
            <person name="Quast C."/>
            <person name="Kuhl H."/>
            <person name="Knaust F."/>
            <person name="Woebken D."/>
            <person name="Bischof K."/>
            <person name="Mussmann M."/>
            <person name="Choudhuri J.V."/>
            <person name="Meyer F."/>
            <person name="Reinhardt R."/>
            <person name="Amann R.I."/>
            <person name="Gloeckner F.O."/>
        </authorList>
    </citation>
    <scope>NUCLEOTIDE SEQUENCE [LARGE SCALE GENOMIC DNA]</scope>
    <source>
        <strain evidence="4">DSM 17595 / CGMCC 1.15422 / KT0803</strain>
    </source>
</reference>
<keyword evidence="1" id="KW-0732">Signal</keyword>
<dbReference type="AlphaFoldDB" id="A0M5F3"/>
<dbReference type="eggNOG" id="COG4319">
    <property type="taxonomic scope" value="Bacteria"/>
</dbReference>
<feature type="chain" id="PRO_5002626758" evidence="1">
    <location>
        <begin position="21"/>
        <end position="150"/>
    </location>
</feature>
<feature type="signal peptide" evidence="1">
    <location>
        <begin position="1"/>
        <end position="20"/>
    </location>
</feature>
<dbReference type="OrthoDB" id="1119147at2"/>
<dbReference type="KEGG" id="gfo:GFO_2894"/>
<dbReference type="SUPFAM" id="SSF54427">
    <property type="entry name" value="NTF2-like"/>
    <property type="match status" value="1"/>
</dbReference>